<dbReference type="InterPro" id="IPR000242">
    <property type="entry name" value="PTP_cat"/>
</dbReference>
<dbReference type="GeneID" id="80892770"/>
<feature type="domain" description="Tyrosine specific protein phosphatases" evidence="4">
    <location>
        <begin position="354"/>
        <end position="438"/>
    </location>
</feature>
<dbReference type="Gene3D" id="3.90.190.10">
    <property type="entry name" value="Protein tyrosine phosphatase superfamily"/>
    <property type="match status" value="1"/>
</dbReference>
<dbReference type="EMBL" id="JAJHUN010000001">
    <property type="protein sequence ID" value="KAJ4163911.1"/>
    <property type="molecule type" value="Genomic_DNA"/>
</dbReference>
<dbReference type="PROSITE" id="PS00383">
    <property type="entry name" value="TYR_PHOSPHATASE_1"/>
    <property type="match status" value="1"/>
</dbReference>
<dbReference type="Proteomes" id="UP001144673">
    <property type="component" value="Chromosome 1"/>
</dbReference>
<dbReference type="PRINTS" id="PR00700">
    <property type="entry name" value="PRTYPHPHTASE"/>
</dbReference>
<accession>A0A9W8QNN3</accession>
<organism evidence="5 6">
    <name type="scientific">Akanthomyces muscarius</name>
    <name type="common">Entomopathogenic fungus</name>
    <name type="synonym">Lecanicillium muscarium</name>
    <dbReference type="NCBI Taxonomy" id="2231603"/>
    <lineage>
        <taxon>Eukaryota</taxon>
        <taxon>Fungi</taxon>
        <taxon>Dikarya</taxon>
        <taxon>Ascomycota</taxon>
        <taxon>Pezizomycotina</taxon>
        <taxon>Sordariomycetes</taxon>
        <taxon>Hypocreomycetidae</taxon>
        <taxon>Hypocreales</taxon>
        <taxon>Cordycipitaceae</taxon>
        <taxon>Akanthomyces</taxon>
    </lineage>
</organism>
<proteinExistence type="inferred from homology"/>
<dbReference type="RefSeq" id="XP_056058826.1">
    <property type="nucleotide sequence ID" value="XM_056203359.1"/>
</dbReference>
<dbReference type="AlphaFoldDB" id="A0A9W8QNN3"/>
<evidence type="ECO:0000256" key="1">
    <source>
        <dbReference type="ARBA" id="ARBA00009649"/>
    </source>
</evidence>
<dbReference type="InterPro" id="IPR003595">
    <property type="entry name" value="Tyr_Pase_cat"/>
</dbReference>
<dbReference type="GO" id="GO:0004725">
    <property type="term" value="F:protein tyrosine phosphatase activity"/>
    <property type="evidence" value="ECO:0007669"/>
    <property type="project" value="InterPro"/>
</dbReference>
<feature type="domain" description="Tyrosine-protein phosphatase" evidence="3">
    <location>
        <begin position="145"/>
        <end position="447"/>
    </location>
</feature>
<dbReference type="SMART" id="SM00404">
    <property type="entry name" value="PTPc_motif"/>
    <property type="match status" value="1"/>
</dbReference>
<evidence type="ECO:0008006" key="7">
    <source>
        <dbReference type="Google" id="ProtNLM"/>
    </source>
</evidence>
<dbReference type="InterPro" id="IPR016130">
    <property type="entry name" value="Tyr_Pase_AS"/>
</dbReference>
<name>A0A9W8QNN3_AKAMU</name>
<dbReference type="CDD" id="cd18533">
    <property type="entry name" value="PTP_fungal"/>
    <property type="match status" value="1"/>
</dbReference>
<gene>
    <name evidence="5" type="ORF">LMH87_005611</name>
</gene>
<evidence type="ECO:0000256" key="2">
    <source>
        <dbReference type="SAM" id="MobiDB-lite"/>
    </source>
</evidence>
<reference evidence="5" key="1">
    <citation type="journal article" date="2023" name="Access Microbiol">
        <title>De-novo genome assembly for Akanthomyces muscarius, a biocontrol agent of insect agricultural pests.</title>
        <authorList>
            <person name="Erdos Z."/>
            <person name="Studholme D.J."/>
            <person name="Raymond B."/>
            <person name="Sharma M."/>
        </authorList>
    </citation>
    <scope>NUCLEOTIDE SEQUENCE</scope>
    <source>
        <strain evidence="5">Ve6</strain>
    </source>
</reference>
<comment type="caution">
    <text evidence="5">The sequence shown here is derived from an EMBL/GenBank/DDBJ whole genome shotgun (WGS) entry which is preliminary data.</text>
</comment>
<dbReference type="InterPro" id="IPR029021">
    <property type="entry name" value="Prot-tyrosine_phosphatase-like"/>
</dbReference>
<dbReference type="Pfam" id="PF00102">
    <property type="entry name" value="Y_phosphatase"/>
    <property type="match status" value="1"/>
</dbReference>
<dbReference type="PROSITE" id="PS50056">
    <property type="entry name" value="TYR_PHOSPHATASE_2"/>
    <property type="match status" value="1"/>
</dbReference>
<dbReference type="PANTHER" id="PTHR19134">
    <property type="entry name" value="RECEPTOR-TYPE TYROSINE-PROTEIN PHOSPHATASE"/>
    <property type="match status" value="1"/>
</dbReference>
<sequence>MRLSGSTHQIAKKLLYSPSGQIRPRHSTLSQNMDKIPIHKLRRKPKPPAIETSIDRNPTNTTVHLAAEDAAAPRLSKSPSFPRMSPFRRLRGGNKRARSCSPAASQLNEPTAAVVSNGTNSTNEQGEESRLKLIPAFLTQSDEELIQRFQEIQQIEGDRRPPTTRPIDETARWYLYESGSGPGKSFADRYNNIRPWSHNRVKLDVPEGTSDYVNASPISVPASNEDAPTYKYVAMQGPTVSSFDSVWRMVAENTTSTAVIVQLTTMFEGEQPKCAQYFPFSDLDPTWELNTEDAWGDGWTATLTYESTEALCDGAIERRKFLLHVEGEEEPHTVWHLFYLRWPDFGVPALTDVQSFFELMKMSREHATEVDEPRFIHCSAGVGRTGTFICLEHLMRELAMGALDAVDPQDADADPVYETVDALRQQRKFMVQSQSQYLFIYQVMRKLWAEKYGLEEDDEVARSSGSIGQPALKRLEMAADPAALEEMASNSSQISEGGASLDPA</sequence>
<protein>
    <recommendedName>
        <fullName evidence="7">Protein-tyrosine phosphatase 2</fullName>
    </recommendedName>
</protein>
<keyword evidence="6" id="KW-1185">Reference proteome</keyword>
<dbReference type="InterPro" id="IPR050348">
    <property type="entry name" value="Protein-Tyr_Phosphatase"/>
</dbReference>
<evidence type="ECO:0000259" key="4">
    <source>
        <dbReference type="PROSITE" id="PS50056"/>
    </source>
</evidence>
<comment type="similarity">
    <text evidence="1">Belongs to the protein-tyrosine phosphatase family. Non-receptor class subfamily.</text>
</comment>
<dbReference type="PROSITE" id="PS50055">
    <property type="entry name" value="TYR_PHOSPHATASE_PTP"/>
    <property type="match status" value="1"/>
</dbReference>
<evidence type="ECO:0000313" key="6">
    <source>
        <dbReference type="Proteomes" id="UP001144673"/>
    </source>
</evidence>
<dbReference type="SUPFAM" id="SSF52799">
    <property type="entry name" value="(Phosphotyrosine protein) phosphatases II"/>
    <property type="match status" value="1"/>
</dbReference>
<feature type="compositionally biased region" description="Polar residues" evidence="2">
    <location>
        <begin position="102"/>
        <end position="124"/>
    </location>
</feature>
<evidence type="ECO:0000259" key="3">
    <source>
        <dbReference type="PROSITE" id="PS50055"/>
    </source>
</evidence>
<dbReference type="SMART" id="SM00194">
    <property type="entry name" value="PTPc"/>
    <property type="match status" value="1"/>
</dbReference>
<dbReference type="KEGG" id="amus:LMH87_005611"/>
<feature type="compositionally biased region" description="Basic residues" evidence="2">
    <location>
        <begin position="86"/>
        <end position="98"/>
    </location>
</feature>
<dbReference type="PANTHER" id="PTHR19134:SF449">
    <property type="entry name" value="TYROSINE-PROTEIN PHOSPHATASE 1"/>
    <property type="match status" value="1"/>
</dbReference>
<dbReference type="InterPro" id="IPR000387">
    <property type="entry name" value="Tyr_Pase_dom"/>
</dbReference>
<evidence type="ECO:0000313" key="5">
    <source>
        <dbReference type="EMBL" id="KAJ4163911.1"/>
    </source>
</evidence>
<feature type="region of interest" description="Disordered" evidence="2">
    <location>
        <begin position="70"/>
        <end position="128"/>
    </location>
</feature>